<gene>
    <name evidence="1" type="ORF">TSAR_010337</name>
</gene>
<keyword evidence="2" id="KW-1185">Reference proteome</keyword>
<dbReference type="STRING" id="543379.A0A232FBT6"/>
<dbReference type="AlphaFoldDB" id="A0A232FBT6"/>
<dbReference type="Proteomes" id="UP000215335">
    <property type="component" value="Unassembled WGS sequence"/>
</dbReference>
<protein>
    <submittedName>
        <fullName evidence="1">Uncharacterized protein</fullName>
    </submittedName>
</protein>
<sequence>MTSCTDPLGLNNKRLFKDLKSSLPKVTRDSRNTLEIRDDILYVWHAEKCCILTLNVTAVRGKNEDIPYQVSDISHSDFFYARFTIKLRTNMMWLESR</sequence>
<dbReference type="OrthoDB" id="341482at2759"/>
<comment type="caution">
    <text evidence="1">The sequence shown here is derived from an EMBL/GenBank/DDBJ whole genome shotgun (WGS) entry which is preliminary data.</text>
</comment>
<proteinExistence type="predicted"/>
<dbReference type="Pfam" id="PF10168">
    <property type="entry name" value="Nup88"/>
    <property type="match status" value="1"/>
</dbReference>
<evidence type="ECO:0000313" key="2">
    <source>
        <dbReference type="Proteomes" id="UP000215335"/>
    </source>
</evidence>
<accession>A0A232FBT6</accession>
<organism evidence="1 2">
    <name type="scientific">Trichomalopsis sarcophagae</name>
    <dbReference type="NCBI Taxonomy" id="543379"/>
    <lineage>
        <taxon>Eukaryota</taxon>
        <taxon>Metazoa</taxon>
        <taxon>Ecdysozoa</taxon>
        <taxon>Arthropoda</taxon>
        <taxon>Hexapoda</taxon>
        <taxon>Insecta</taxon>
        <taxon>Pterygota</taxon>
        <taxon>Neoptera</taxon>
        <taxon>Endopterygota</taxon>
        <taxon>Hymenoptera</taxon>
        <taxon>Apocrita</taxon>
        <taxon>Proctotrupomorpha</taxon>
        <taxon>Chalcidoidea</taxon>
        <taxon>Pteromalidae</taxon>
        <taxon>Pteromalinae</taxon>
        <taxon>Trichomalopsis</taxon>
    </lineage>
</organism>
<name>A0A232FBT6_9HYME</name>
<evidence type="ECO:0000313" key="1">
    <source>
        <dbReference type="EMBL" id="OXU27940.1"/>
    </source>
</evidence>
<dbReference type="InterPro" id="IPR019321">
    <property type="entry name" value="Nucleoporin_Nup88"/>
</dbReference>
<dbReference type="EMBL" id="NNAY01000508">
    <property type="protein sequence ID" value="OXU27940.1"/>
    <property type="molecule type" value="Genomic_DNA"/>
</dbReference>
<reference evidence="1 2" key="1">
    <citation type="journal article" date="2017" name="Curr. Biol.">
        <title>The Evolution of Venom by Co-option of Single-Copy Genes.</title>
        <authorList>
            <person name="Martinson E.O."/>
            <person name="Mrinalini"/>
            <person name="Kelkar Y.D."/>
            <person name="Chang C.H."/>
            <person name="Werren J.H."/>
        </authorList>
    </citation>
    <scope>NUCLEOTIDE SEQUENCE [LARGE SCALE GENOMIC DNA]</scope>
    <source>
        <strain evidence="1 2">Alberta</strain>
        <tissue evidence="1">Whole body</tissue>
    </source>
</reference>